<dbReference type="InterPro" id="IPR015914">
    <property type="entry name" value="PAPs_N"/>
</dbReference>
<evidence type="ECO:0000256" key="1">
    <source>
        <dbReference type="ARBA" id="ARBA00022729"/>
    </source>
</evidence>
<dbReference type="SUPFAM" id="SSF49363">
    <property type="entry name" value="Purple acid phosphatase, N-terminal domain"/>
    <property type="match status" value="1"/>
</dbReference>
<dbReference type="InterPro" id="IPR026444">
    <property type="entry name" value="Secre_tail"/>
</dbReference>
<proteinExistence type="predicted"/>
<accession>A0A1I1XSV9</accession>
<dbReference type="InterPro" id="IPR029052">
    <property type="entry name" value="Metallo-depent_PP-like"/>
</dbReference>
<dbReference type="OrthoDB" id="9809781at2"/>
<dbReference type="Gene3D" id="2.60.40.380">
    <property type="entry name" value="Purple acid phosphatase-like, N-terminal"/>
    <property type="match status" value="1"/>
</dbReference>
<dbReference type="Pfam" id="PF16656">
    <property type="entry name" value="Pur_ac_phosph_N"/>
    <property type="match status" value="1"/>
</dbReference>
<dbReference type="Pfam" id="PF18962">
    <property type="entry name" value="Por_Secre_tail"/>
    <property type="match status" value="1"/>
</dbReference>
<evidence type="ECO:0000259" key="2">
    <source>
        <dbReference type="Pfam" id="PF00149"/>
    </source>
</evidence>
<sequence>MKYSFYLTTIFLLFFTAKVTAQSPVLIRGPYLQVVTPTSVIVRWRTDQPTKGRVWFGQSAGQLTRDVKESEASLEHSLTLTGLQPATKYAYAIGYDDTQLVSGADYYVKTAVPAGDTRPLRFWVLGDFGSGTGTSVQADVYQAYRNATANRPADLWMWLGDNAYSFGLEEEYQQLVFPVYAPTLRNTPLFITPGNHDYADSQTNFNIAYYKLFAFPQQGESGGIPSGSKSYYSANYGNVHLISLDSQGKPDGDFRLYDTTSTQVKWLKRDLAANKLPWTIVIFHHPPYSKGGHNSDTEESMVLLRENLTPILERYGVDLVLNGHSHGYERTYRLKGLRGLAATFNKDKNVAENTTARYDGSSNSCPILTKGEGTVYVVNGSGGQLGGQSPDFPHPATVFNNTTVGGSMILDVNDNRLDAQLLMANGTVQDKFTILKNVNKTTELTAQLGDTLQLAASWPSVSDEYRWPDGQKSRRIRYVADKAGTYPITVKDGRDCLADVFQLTVQQSLKVIAKTIASVCVGGTMPVTITFENAPQSTDLQYDVLLSDVTGNFTNEQVVGSGKLTELKATIPANFPAGSGYRLRVRPRSMPNAQLVSSGEFTVQALPTATLTGSTTVSQGKSVTLAIGLTGDGPWKGSLSDGTTFSGAANPIVLTVQPARSVIYSITTIENGCGKGTTSGQASITILIPTAEEEFAGGRLRIYPNPTHDVVYVDLTTTQKKEVIIQLTDMQGRSIHQEHFAPLTSLTESIHMPHAAGTYLLTVQVGQQKLTRKVVRQ</sequence>
<dbReference type="SUPFAM" id="SSF56300">
    <property type="entry name" value="Metallo-dependent phosphatases"/>
    <property type="match status" value="1"/>
</dbReference>
<evidence type="ECO:0000313" key="5">
    <source>
        <dbReference type="EMBL" id="SFE10402.1"/>
    </source>
</evidence>
<keyword evidence="6" id="KW-1185">Reference proteome</keyword>
<evidence type="ECO:0000259" key="3">
    <source>
        <dbReference type="Pfam" id="PF16656"/>
    </source>
</evidence>
<protein>
    <submittedName>
        <fullName evidence="5">Por secretion system C-terminal sorting domain-containing protein</fullName>
    </submittedName>
</protein>
<dbReference type="AlphaFoldDB" id="A0A1I1XSV9"/>
<organism evidence="5 6">
    <name type="scientific">Spirosoma endophyticum</name>
    <dbReference type="NCBI Taxonomy" id="662367"/>
    <lineage>
        <taxon>Bacteria</taxon>
        <taxon>Pseudomonadati</taxon>
        <taxon>Bacteroidota</taxon>
        <taxon>Cytophagia</taxon>
        <taxon>Cytophagales</taxon>
        <taxon>Cytophagaceae</taxon>
        <taxon>Spirosoma</taxon>
    </lineage>
</organism>
<evidence type="ECO:0000259" key="4">
    <source>
        <dbReference type="Pfam" id="PF18962"/>
    </source>
</evidence>
<name>A0A1I1XSV9_9BACT</name>
<dbReference type="InterPro" id="IPR039331">
    <property type="entry name" value="PAPs-like"/>
</dbReference>
<dbReference type="STRING" id="662367.SAMN05216167_110106"/>
<gene>
    <name evidence="5" type="ORF">SAMN05216167_110106</name>
</gene>
<dbReference type="GO" id="GO:0003993">
    <property type="term" value="F:acid phosphatase activity"/>
    <property type="evidence" value="ECO:0007669"/>
    <property type="project" value="InterPro"/>
</dbReference>
<dbReference type="GO" id="GO:0046872">
    <property type="term" value="F:metal ion binding"/>
    <property type="evidence" value="ECO:0007669"/>
    <property type="project" value="InterPro"/>
</dbReference>
<dbReference type="EMBL" id="FOLQ01000010">
    <property type="protein sequence ID" value="SFE10402.1"/>
    <property type="molecule type" value="Genomic_DNA"/>
</dbReference>
<reference evidence="5 6" key="1">
    <citation type="submission" date="2016-10" db="EMBL/GenBank/DDBJ databases">
        <authorList>
            <person name="de Groot N.N."/>
        </authorList>
    </citation>
    <scope>NUCLEOTIDE SEQUENCE [LARGE SCALE GENOMIC DNA]</scope>
    <source>
        <strain evidence="5 6">DSM 26130</strain>
    </source>
</reference>
<dbReference type="Gene3D" id="3.60.21.10">
    <property type="match status" value="1"/>
</dbReference>
<feature type="domain" description="Calcineurin-like phosphoesterase" evidence="2">
    <location>
        <begin position="120"/>
        <end position="328"/>
    </location>
</feature>
<dbReference type="PANTHER" id="PTHR22953">
    <property type="entry name" value="ACID PHOSPHATASE RELATED"/>
    <property type="match status" value="1"/>
</dbReference>
<dbReference type="PANTHER" id="PTHR22953:SF153">
    <property type="entry name" value="PURPLE ACID PHOSPHATASE"/>
    <property type="match status" value="1"/>
</dbReference>
<dbReference type="Pfam" id="PF00149">
    <property type="entry name" value="Metallophos"/>
    <property type="match status" value="1"/>
</dbReference>
<keyword evidence="1" id="KW-0732">Signal</keyword>
<dbReference type="InterPro" id="IPR004843">
    <property type="entry name" value="Calcineurin-like_PHP"/>
</dbReference>
<evidence type="ECO:0000313" key="6">
    <source>
        <dbReference type="Proteomes" id="UP000198598"/>
    </source>
</evidence>
<dbReference type="RefSeq" id="WP_093830368.1">
    <property type="nucleotide sequence ID" value="NZ_FOLQ01000010.1"/>
</dbReference>
<dbReference type="InterPro" id="IPR008963">
    <property type="entry name" value="Purple_acid_Pase-like_N"/>
</dbReference>
<feature type="domain" description="Purple acid phosphatase N-terminal" evidence="3">
    <location>
        <begin position="31"/>
        <end position="103"/>
    </location>
</feature>
<feature type="domain" description="Secretion system C-terminal sorting" evidence="4">
    <location>
        <begin position="702"/>
        <end position="775"/>
    </location>
</feature>
<dbReference type="Proteomes" id="UP000198598">
    <property type="component" value="Unassembled WGS sequence"/>
</dbReference>
<dbReference type="NCBIfam" id="TIGR04183">
    <property type="entry name" value="Por_Secre_tail"/>
    <property type="match status" value="1"/>
</dbReference>